<gene>
    <name evidence="1" type="ORF">Q757_09615</name>
</gene>
<organism evidence="1 2">
    <name type="scientific">Oenococcus alcoholitolerans</name>
    <dbReference type="NCBI Taxonomy" id="931074"/>
    <lineage>
        <taxon>Bacteria</taxon>
        <taxon>Bacillati</taxon>
        <taxon>Bacillota</taxon>
        <taxon>Bacilli</taxon>
        <taxon>Lactobacillales</taxon>
        <taxon>Lactobacillaceae</taxon>
        <taxon>Oenococcus</taxon>
    </lineage>
</organism>
<dbReference type="Gene3D" id="3.40.1350.10">
    <property type="match status" value="1"/>
</dbReference>
<comment type="caution">
    <text evidence="1">The sequence shown here is derived from an EMBL/GenBank/DDBJ whole genome shotgun (WGS) entry which is preliminary data.</text>
</comment>
<evidence type="ECO:0000313" key="2">
    <source>
        <dbReference type="Proteomes" id="UP000030023"/>
    </source>
</evidence>
<proteinExistence type="predicted"/>
<dbReference type="Proteomes" id="UP000030023">
    <property type="component" value="Unassembled WGS sequence"/>
</dbReference>
<accession>A0ABR4XNR8</accession>
<protein>
    <recommendedName>
        <fullName evidence="3">VRR-NUC domain-containing protein</fullName>
    </recommendedName>
</protein>
<evidence type="ECO:0000313" key="1">
    <source>
        <dbReference type="EMBL" id="KGO22207.1"/>
    </source>
</evidence>
<sequence length="64" mass="7434">WKNIFIEMKTPIGKPRPDQIIFHKQLMKDHIIHGIARSTADALKIVACELIGYGYDDYKEKYNG</sequence>
<reference evidence="1 2" key="1">
    <citation type="journal article" date="2014" name="Antonie Van Leeuwenhoek">
        <title>Oenococcus alcoholitolerans sp. nov., a lactic acid bacteria isolated from cachaca and ethanol fermentation processes.</title>
        <authorList>
            <person name="Badotti F."/>
            <person name="Moreira A.P."/>
            <person name="Tonon L.A."/>
            <person name="de Lucena B.T."/>
            <person name="Gomes Fde C."/>
            <person name="Kruger R."/>
            <person name="Thompson C.C."/>
            <person name="de Morais M.A.Jr."/>
            <person name="Rosa C.A."/>
            <person name="Thompson F.L."/>
        </authorList>
    </citation>
    <scope>NUCLEOTIDE SEQUENCE [LARGE SCALE GENOMIC DNA]</scope>
    <source>
        <strain evidence="1 2">UFRJ-M7.2.18</strain>
    </source>
</reference>
<name>A0ABR4XNR8_9LACO</name>
<dbReference type="InterPro" id="IPR011856">
    <property type="entry name" value="tRNA_endonuc-like_dom_sf"/>
</dbReference>
<evidence type="ECO:0008006" key="3">
    <source>
        <dbReference type="Google" id="ProtNLM"/>
    </source>
</evidence>
<feature type="non-terminal residue" evidence="1">
    <location>
        <position position="1"/>
    </location>
</feature>
<dbReference type="EMBL" id="AXCV01000594">
    <property type="protein sequence ID" value="KGO22207.1"/>
    <property type="molecule type" value="Genomic_DNA"/>
</dbReference>
<keyword evidence="2" id="KW-1185">Reference proteome</keyword>